<dbReference type="PANTHER" id="PTHR15117">
    <property type="entry name" value="ATAXIN 7 RELATED"/>
    <property type="match status" value="1"/>
</dbReference>
<feature type="region of interest" description="Disordered" evidence="1">
    <location>
        <begin position="251"/>
        <end position="330"/>
    </location>
</feature>
<reference evidence="2 3" key="1">
    <citation type="submission" date="2009-06" db="EMBL/GenBank/DDBJ databases">
        <title>The Genome Sequence of Loxodonta africana (African elephant).</title>
        <authorList>
            <person name="Di Palma F."/>
            <person name="Heiman D."/>
            <person name="Young S."/>
            <person name="Johnson J."/>
            <person name="Lander E.S."/>
            <person name="Lindblad-Toh K."/>
        </authorList>
    </citation>
    <scope>NUCLEOTIDE SEQUENCE [LARGE SCALE GENOMIC DNA]</scope>
    <source>
        <strain evidence="2 3">Isolate ISIS603380</strain>
    </source>
</reference>
<feature type="region of interest" description="Disordered" evidence="1">
    <location>
        <begin position="219"/>
        <end position="238"/>
    </location>
</feature>
<feature type="compositionally biased region" description="Low complexity" evidence="1">
    <location>
        <begin position="256"/>
        <end position="277"/>
    </location>
</feature>
<feature type="compositionally biased region" description="Low complexity" evidence="1">
    <location>
        <begin position="445"/>
        <end position="462"/>
    </location>
</feature>
<dbReference type="HOGENOM" id="CLU_593914_0_0_1"/>
<protein>
    <recommendedName>
        <fullName evidence="4">Ataxin 7</fullName>
    </recommendedName>
</protein>
<reference evidence="2" key="2">
    <citation type="submission" date="2025-08" db="UniProtKB">
        <authorList>
            <consortium name="Ensembl"/>
        </authorList>
    </citation>
    <scope>IDENTIFICATION</scope>
    <source>
        <strain evidence="2">Isolate ISIS603380</strain>
    </source>
</reference>
<organism evidence="2 3">
    <name type="scientific">Loxodonta africana</name>
    <name type="common">African elephant</name>
    <dbReference type="NCBI Taxonomy" id="9785"/>
    <lineage>
        <taxon>Eukaryota</taxon>
        <taxon>Metazoa</taxon>
        <taxon>Chordata</taxon>
        <taxon>Craniata</taxon>
        <taxon>Vertebrata</taxon>
        <taxon>Euteleostomi</taxon>
        <taxon>Mammalia</taxon>
        <taxon>Eutheria</taxon>
        <taxon>Afrotheria</taxon>
        <taxon>Proboscidea</taxon>
        <taxon>Elephantidae</taxon>
        <taxon>Loxodonta</taxon>
    </lineage>
</organism>
<dbReference type="OMA" id="NNVHTKH"/>
<feature type="region of interest" description="Disordered" evidence="1">
    <location>
        <begin position="161"/>
        <end position="197"/>
    </location>
</feature>
<dbReference type="InterPro" id="IPR052237">
    <property type="entry name" value="Ataxin-7-like_regulator"/>
</dbReference>
<feature type="region of interest" description="Disordered" evidence="1">
    <location>
        <begin position="418"/>
        <end position="474"/>
    </location>
</feature>
<dbReference type="Ensembl" id="ENSLAFT00000026817.1">
    <property type="protein sequence ID" value="ENSLAFP00000029155.1"/>
    <property type="gene ID" value="ENSLAFG00000032573.1"/>
</dbReference>
<proteinExistence type="predicted"/>
<sequence length="474" mass="50197">DDREESVEKLDCHYSGRHPQPASFCTFGSRQIGRGYYVFDSRWNRLRCALSFLVEKHLNAQLWRRRHCTQRAAGPVLPLELGCFSKVLPESFWGLAEVQSLMKLVWGRDTELSVSKASERLEPGEQGCTPEEGLEASASTCSDSFLDTWFFRSICRAAQQPFRPTPSSQRKIPPVPSTTSPVSTRAPHRANAVPTPQYGASSLAASVCPSPVLPSPACVSPTGKSVPAHGTTLNAQPAASGAVDPVCSAQSRHVCPSSSSPSTPSGLSSVPSSPMSRKPQKLKASKSVRPRESPGNSTNCHGTGSSNSGGSGKKRKSGSPLLAPPFSSCSSSSHSMESFRKNCVAHAGPPLPSVVTSSHSMGLSCVMSRANSVSIRHEPSGRGPPSGSPAESIKRMSVVVNSSDSTLSLGPFVHQSSELAASAHSRSSHSHTPLDQLTGKKRKCPSGSSSVSTNSSKPTKVSKLPAVNNIHMKH</sequence>
<dbReference type="STRING" id="9785.ENSLAFP00000029155"/>
<evidence type="ECO:0000313" key="3">
    <source>
        <dbReference type="Proteomes" id="UP000007646"/>
    </source>
</evidence>
<evidence type="ECO:0000256" key="1">
    <source>
        <dbReference type="SAM" id="MobiDB-lite"/>
    </source>
</evidence>
<name>G3UMU6_LOXAF</name>
<dbReference type="AlphaFoldDB" id="G3UMU6"/>
<evidence type="ECO:0008006" key="4">
    <source>
        <dbReference type="Google" id="ProtNLM"/>
    </source>
</evidence>
<dbReference type="GeneTree" id="ENSGT00940000157279"/>
<dbReference type="InParanoid" id="G3UMU6"/>
<dbReference type="eggNOG" id="KOG4140">
    <property type="taxonomic scope" value="Eukaryota"/>
</dbReference>
<accession>G3UMU6</accession>
<feature type="compositionally biased region" description="Basic residues" evidence="1">
    <location>
        <begin position="278"/>
        <end position="288"/>
    </location>
</feature>
<feature type="compositionally biased region" description="Low complexity" evidence="1">
    <location>
        <begin position="295"/>
        <end position="308"/>
    </location>
</feature>
<evidence type="ECO:0000313" key="2">
    <source>
        <dbReference type="Ensembl" id="ENSLAFP00000029155.1"/>
    </source>
</evidence>
<dbReference type="Proteomes" id="UP000007646">
    <property type="component" value="Unassembled WGS sequence"/>
</dbReference>
<reference evidence="2" key="3">
    <citation type="submission" date="2025-09" db="UniProtKB">
        <authorList>
            <consortium name="Ensembl"/>
        </authorList>
    </citation>
    <scope>IDENTIFICATION</scope>
    <source>
        <strain evidence="2">Isolate ISIS603380</strain>
    </source>
</reference>
<dbReference type="PANTHER" id="PTHR15117:SF2">
    <property type="entry name" value="ATAXIN-7"/>
    <property type="match status" value="1"/>
</dbReference>
<keyword evidence="3" id="KW-1185">Reference proteome</keyword>